<proteinExistence type="predicted"/>
<evidence type="ECO:0000256" key="1">
    <source>
        <dbReference type="SAM" id="Coils"/>
    </source>
</evidence>
<organism evidence="3 4">
    <name type="scientific">Cryoendolithus antarcticus</name>
    <dbReference type="NCBI Taxonomy" id="1507870"/>
    <lineage>
        <taxon>Eukaryota</taxon>
        <taxon>Fungi</taxon>
        <taxon>Dikarya</taxon>
        <taxon>Ascomycota</taxon>
        <taxon>Pezizomycotina</taxon>
        <taxon>Dothideomycetes</taxon>
        <taxon>Dothideomycetidae</taxon>
        <taxon>Cladosporiales</taxon>
        <taxon>Cladosporiaceae</taxon>
        <taxon>Cryoendolithus</taxon>
    </lineage>
</organism>
<evidence type="ECO:0000313" key="4">
    <source>
        <dbReference type="Proteomes" id="UP000192596"/>
    </source>
</evidence>
<gene>
    <name evidence="3" type="ORF">B0A48_08325</name>
</gene>
<feature type="coiled-coil region" evidence="1">
    <location>
        <begin position="12"/>
        <end position="39"/>
    </location>
</feature>
<evidence type="ECO:0000313" key="3">
    <source>
        <dbReference type="EMBL" id="OQO06542.1"/>
    </source>
</evidence>
<comment type="caution">
    <text evidence="3">The sequence shown here is derived from an EMBL/GenBank/DDBJ whole genome shotgun (WGS) entry which is preliminary data.</text>
</comment>
<feature type="region of interest" description="Disordered" evidence="2">
    <location>
        <begin position="96"/>
        <end position="116"/>
    </location>
</feature>
<name>A0A1V8T5U9_9PEZI</name>
<dbReference type="Proteomes" id="UP000192596">
    <property type="component" value="Unassembled WGS sequence"/>
</dbReference>
<dbReference type="InParanoid" id="A0A1V8T5U9"/>
<accession>A0A1V8T5U9</accession>
<keyword evidence="4" id="KW-1185">Reference proteome</keyword>
<keyword evidence="1" id="KW-0175">Coiled coil</keyword>
<reference evidence="4" key="1">
    <citation type="submission" date="2017-03" db="EMBL/GenBank/DDBJ databases">
        <title>Genomes of endolithic fungi from Antarctica.</title>
        <authorList>
            <person name="Coleine C."/>
            <person name="Masonjones S."/>
            <person name="Stajich J.E."/>
        </authorList>
    </citation>
    <scope>NUCLEOTIDE SEQUENCE [LARGE SCALE GENOMIC DNA]</scope>
    <source>
        <strain evidence="4">CCFEE 5527</strain>
    </source>
</reference>
<sequence length="295" mass="32841">MSFSAKFTIARRTFAQKALAALQEDLKFCERKIMRLVEDDLYDVLPAFKKAKKVLAEGVDALRHKFSEHEVTVTYDRYRDEAQAIIAAGFAQEFKGSPSPEPAADTHVPAPEDTFGSRDLEMEDARPDPAAALRDHRQQELDAIAETWRRFMRSVQILIDGRAETLGRASFGAAALGIHVRRQMSDQEVQDRVKAMGEVGDQMVRLVAQLLEAGRCAHQHALVNVADVMLEQGDLVSRTFGDVLGGHMETCEMHVRSLLAGEELNAVLRAIDEVKTVAREGTRLQIGAENEEEVD</sequence>
<evidence type="ECO:0000256" key="2">
    <source>
        <dbReference type="SAM" id="MobiDB-lite"/>
    </source>
</evidence>
<dbReference type="EMBL" id="NAJO01000016">
    <property type="protein sequence ID" value="OQO06542.1"/>
    <property type="molecule type" value="Genomic_DNA"/>
</dbReference>
<dbReference type="AlphaFoldDB" id="A0A1V8T5U9"/>
<protein>
    <submittedName>
        <fullName evidence="3">Uncharacterized protein</fullName>
    </submittedName>
</protein>